<protein>
    <recommendedName>
        <fullName evidence="6">Tetratricopeptide repeat protein</fullName>
    </recommendedName>
</protein>
<dbReference type="STRING" id="519424.AZF04_19010"/>
<dbReference type="PROSITE" id="PS50005">
    <property type="entry name" value="TPR"/>
    <property type="match status" value="1"/>
</dbReference>
<dbReference type="EMBL" id="LTAO01000015">
    <property type="protein sequence ID" value="KYG30778.1"/>
    <property type="molecule type" value="Genomic_DNA"/>
</dbReference>
<dbReference type="InterPro" id="IPR019734">
    <property type="entry name" value="TPR_rpt"/>
</dbReference>
<dbReference type="Pfam" id="PF13432">
    <property type="entry name" value="TPR_16"/>
    <property type="match status" value="2"/>
</dbReference>
<evidence type="ECO:0000256" key="1">
    <source>
        <dbReference type="ARBA" id="ARBA00022737"/>
    </source>
</evidence>
<feature type="repeat" description="TPR" evidence="3">
    <location>
        <begin position="20"/>
        <end position="53"/>
    </location>
</feature>
<sequence length="346" mass="40607">MEFTHPKQESKKVIPFIQNGDYFFHRGIIAYRKKHLQRAVKLFQRAVKLTNQEPVFHIQLAAVLSEIGHYEQSNDILRKVLEEHNEEEQVDCYFFMANNYAYLGLFDRAQVSAEKYITMQPEGNFANDAKDLLELLEFEYEDGALWNDNHDDEFLMKHERARVYLKNGDCLSAIPILEEIISKRPTHWSAYNHLAEALFRLEDERGFEISSQVLSEDESNLFVRANLALYYLKQGNNNKAEPYIRSIRIVYPIDYENYLFLAEVLCAAGDYEEVKERFERMADSFYHENERLLYCYAVSLMHTGEKERALNFVKKSASLGCAKSKELIKSGNDTSLKQWTYHPWDA</sequence>
<keyword evidence="1" id="KW-0677">Repeat</keyword>
<dbReference type="AlphaFoldDB" id="A0A161Q3W8"/>
<proteinExistence type="predicted"/>
<evidence type="ECO:0000256" key="3">
    <source>
        <dbReference type="PROSITE-ProRule" id="PRU00339"/>
    </source>
</evidence>
<evidence type="ECO:0000256" key="2">
    <source>
        <dbReference type="ARBA" id="ARBA00022803"/>
    </source>
</evidence>
<dbReference type="SUPFAM" id="SSF48452">
    <property type="entry name" value="TPR-like"/>
    <property type="match status" value="2"/>
</dbReference>
<accession>A0A161Q3W8</accession>
<reference evidence="4" key="1">
    <citation type="submission" date="2016-02" db="EMBL/GenBank/DDBJ databases">
        <title>Genome sequence of Bacillus trypoxylicola KCTC 13244(T).</title>
        <authorList>
            <person name="Jeong H."/>
            <person name="Park S.-H."/>
            <person name="Choi S.-K."/>
        </authorList>
    </citation>
    <scope>NUCLEOTIDE SEQUENCE [LARGE SCALE GENOMIC DNA]</scope>
    <source>
        <strain evidence="4">KCTC 13244</strain>
    </source>
</reference>
<evidence type="ECO:0000313" key="5">
    <source>
        <dbReference type="Proteomes" id="UP000075806"/>
    </source>
</evidence>
<keyword evidence="2 3" id="KW-0802">TPR repeat</keyword>
<dbReference type="PANTHER" id="PTHR45586:SF1">
    <property type="entry name" value="LIPOPOLYSACCHARIDE ASSEMBLY PROTEIN B"/>
    <property type="match status" value="1"/>
</dbReference>
<evidence type="ECO:0008006" key="6">
    <source>
        <dbReference type="Google" id="ProtNLM"/>
    </source>
</evidence>
<dbReference type="SMART" id="SM00028">
    <property type="entry name" value="TPR"/>
    <property type="match status" value="5"/>
</dbReference>
<keyword evidence="5" id="KW-1185">Reference proteome</keyword>
<dbReference type="InterPro" id="IPR051012">
    <property type="entry name" value="CellSynth/LPSAsmb/PSIAsmb"/>
</dbReference>
<dbReference type="RefSeq" id="WP_061948856.1">
    <property type="nucleotide sequence ID" value="NZ_LTAO01000015.1"/>
</dbReference>
<comment type="caution">
    <text evidence="4">The sequence shown here is derived from an EMBL/GenBank/DDBJ whole genome shotgun (WGS) entry which is preliminary data.</text>
</comment>
<dbReference type="PANTHER" id="PTHR45586">
    <property type="entry name" value="TPR REPEAT-CONTAINING PROTEIN PA4667"/>
    <property type="match status" value="1"/>
</dbReference>
<dbReference type="Gene3D" id="1.25.40.10">
    <property type="entry name" value="Tetratricopeptide repeat domain"/>
    <property type="match status" value="2"/>
</dbReference>
<evidence type="ECO:0000313" key="4">
    <source>
        <dbReference type="EMBL" id="KYG30778.1"/>
    </source>
</evidence>
<dbReference type="Proteomes" id="UP000075806">
    <property type="component" value="Unassembled WGS sequence"/>
</dbReference>
<name>A0A161Q3W8_9BACI</name>
<organism evidence="4 5">
    <name type="scientific">Alkalihalobacillus trypoxylicola</name>
    <dbReference type="NCBI Taxonomy" id="519424"/>
    <lineage>
        <taxon>Bacteria</taxon>
        <taxon>Bacillati</taxon>
        <taxon>Bacillota</taxon>
        <taxon>Bacilli</taxon>
        <taxon>Bacillales</taxon>
        <taxon>Bacillaceae</taxon>
        <taxon>Alkalihalobacillus</taxon>
    </lineage>
</organism>
<gene>
    <name evidence="4" type="ORF">AZF04_19010</name>
</gene>
<dbReference type="InterPro" id="IPR011990">
    <property type="entry name" value="TPR-like_helical_dom_sf"/>
</dbReference>
<dbReference type="OrthoDB" id="600613at2"/>